<protein>
    <submittedName>
        <fullName evidence="2">Uncharacterized protein</fullName>
    </submittedName>
</protein>
<evidence type="ECO:0000313" key="2">
    <source>
        <dbReference type="EMBL" id="CAE0313541.1"/>
    </source>
</evidence>
<dbReference type="GO" id="GO:0015606">
    <property type="term" value="F:spermidine transmembrane transporter activity"/>
    <property type="evidence" value="ECO:0007669"/>
    <property type="project" value="TreeGrafter"/>
</dbReference>
<feature type="transmembrane region" description="Helical" evidence="1">
    <location>
        <begin position="109"/>
        <end position="129"/>
    </location>
</feature>
<dbReference type="PANTHER" id="PTHR48086">
    <property type="entry name" value="SODIUM/PROLINE SYMPORTER-RELATED"/>
    <property type="match status" value="1"/>
</dbReference>
<evidence type="ECO:0000256" key="1">
    <source>
        <dbReference type="SAM" id="Phobius"/>
    </source>
</evidence>
<gene>
    <name evidence="2" type="ORF">FEHR0123_LOCUS8465</name>
</gene>
<dbReference type="AlphaFoldDB" id="A0A7S3I4I5"/>
<reference evidence="2" key="1">
    <citation type="submission" date="2021-01" db="EMBL/GenBank/DDBJ databases">
        <authorList>
            <person name="Corre E."/>
            <person name="Pelletier E."/>
            <person name="Niang G."/>
            <person name="Scheremetjew M."/>
            <person name="Finn R."/>
            <person name="Kale V."/>
            <person name="Holt S."/>
            <person name="Cochrane G."/>
            <person name="Meng A."/>
            <person name="Brown T."/>
            <person name="Cohen L."/>
        </authorList>
    </citation>
    <scope>NUCLEOTIDE SEQUENCE</scope>
    <source>
        <strain evidence="2">Fehren 1</strain>
    </source>
</reference>
<proteinExistence type="predicted"/>
<keyword evidence="1" id="KW-0812">Transmembrane</keyword>
<name>A0A7S3I4I5_9SPIT</name>
<feature type="transmembrane region" description="Helical" evidence="1">
    <location>
        <begin position="53"/>
        <end position="74"/>
    </location>
</feature>
<dbReference type="InterPro" id="IPR050277">
    <property type="entry name" value="Sodium:Solute_Symporter"/>
</dbReference>
<dbReference type="GO" id="GO:0005886">
    <property type="term" value="C:plasma membrane"/>
    <property type="evidence" value="ECO:0007669"/>
    <property type="project" value="TreeGrafter"/>
</dbReference>
<feature type="transmembrane region" description="Helical" evidence="1">
    <location>
        <begin position="154"/>
        <end position="177"/>
    </location>
</feature>
<dbReference type="PANTHER" id="PTHR48086:SF10">
    <property type="entry name" value="AGR155CP"/>
    <property type="match status" value="1"/>
</dbReference>
<sequence>MPAAWQALAIILAVMLVASSADTLQTGVAALLKPITAKALDFYKTGTSDNTRLLVSVNFVFAAAIVNIPAIVLSTAGVSVLSLFVMADLVCATCVVPLLMGLSDRTHPVAAAAGCFAGLVTALIIYLVGVNGENGDQPMRMLIQADGLYSDTSLVGFLVVPGASFLAIALTNIPFMMKGYRFKGFKKPAGEEKVPAAGEGV</sequence>
<feature type="transmembrane region" description="Helical" evidence="1">
    <location>
        <begin position="80"/>
        <end position="102"/>
    </location>
</feature>
<keyword evidence="1" id="KW-1133">Transmembrane helix</keyword>
<dbReference type="EMBL" id="HBIE01028200">
    <property type="protein sequence ID" value="CAE0313541.1"/>
    <property type="molecule type" value="Transcribed_RNA"/>
</dbReference>
<keyword evidence="1" id="KW-0472">Membrane</keyword>
<accession>A0A7S3I4I5</accession>
<feature type="transmembrane region" description="Helical" evidence="1">
    <location>
        <begin position="6"/>
        <end position="32"/>
    </location>
</feature>
<organism evidence="2">
    <name type="scientific">Favella ehrenbergii</name>
    <dbReference type="NCBI Taxonomy" id="182087"/>
    <lineage>
        <taxon>Eukaryota</taxon>
        <taxon>Sar</taxon>
        <taxon>Alveolata</taxon>
        <taxon>Ciliophora</taxon>
        <taxon>Intramacronucleata</taxon>
        <taxon>Spirotrichea</taxon>
        <taxon>Choreotrichia</taxon>
        <taxon>Tintinnida</taxon>
        <taxon>Xystonellidae</taxon>
        <taxon>Favella</taxon>
    </lineage>
</organism>